<evidence type="ECO:0000259" key="1">
    <source>
        <dbReference type="Pfam" id="PF01261"/>
    </source>
</evidence>
<evidence type="ECO:0000313" key="3">
    <source>
        <dbReference type="Proteomes" id="UP000029980"/>
    </source>
</evidence>
<dbReference type="InterPro" id="IPR050312">
    <property type="entry name" value="IolE/XylAMocC-like"/>
</dbReference>
<dbReference type="InterPro" id="IPR013022">
    <property type="entry name" value="Xyl_isomerase-like_TIM-brl"/>
</dbReference>
<dbReference type="OrthoDB" id="372143at2157"/>
<dbReference type="AlphaFoldDB" id="A0A097QWK5"/>
<dbReference type="GO" id="GO:0016853">
    <property type="term" value="F:isomerase activity"/>
    <property type="evidence" value="ECO:0007669"/>
    <property type="project" value="UniProtKB-KW"/>
</dbReference>
<evidence type="ECO:0000313" key="2">
    <source>
        <dbReference type="EMBL" id="AIU70848.1"/>
    </source>
</evidence>
<keyword evidence="3" id="KW-1185">Reference proteome</keyword>
<dbReference type="EMBL" id="CP008887">
    <property type="protein sequence ID" value="AIU70848.1"/>
    <property type="molecule type" value="Genomic_DNA"/>
</dbReference>
<dbReference type="KEGG" id="teu:TEU_11175"/>
<protein>
    <submittedName>
        <fullName evidence="2">Xylose isomerase</fullName>
    </submittedName>
</protein>
<dbReference type="Pfam" id="PF01261">
    <property type="entry name" value="AP_endonuc_2"/>
    <property type="match status" value="1"/>
</dbReference>
<gene>
    <name evidence="2" type="ORF">TEU_11175</name>
</gene>
<reference evidence="2 3" key="1">
    <citation type="journal article" date="2015" name="Int. J. Syst. Evol. Microbiol.">
        <title>Thermococcus eurythermalis sp. nov., a conditional piezophilic hyperthermophilic archaeon with a wide temperature range isolated from an oil-immersed chimney in the Guaymas Basin.</title>
        <authorList>
            <person name="Zhao W."/>
            <person name="Zeng X."/>
            <person name="Xiao X."/>
        </authorList>
    </citation>
    <scope>NUCLEOTIDE SEQUENCE [LARGE SCALE GENOMIC DNA]</scope>
    <source>
        <strain evidence="2 3">A501</strain>
    </source>
</reference>
<sequence length="257" mass="28877">MIGLSMTSYNGRTPGDFERWLGNVESLGFDFVELVSEWPNFFTRETWKSYADVLDSFRLKVTLHAPFSDVNIGSLNERIRGASLEVLREALEVASHLNALVVTVHPGHCSPASRRFHDDYNRVHKASLRELERCSEEFGIKVGVENMPRFPILDAQTPERLSELLEGTRLGVTLDVGHLNTVGFPFERFFELLGKRIVHAHLHDNNGGRDEHLPLGAGTVPWREVLSRIGDVTMALEVSSLDDARASLAFLRDIGEL</sequence>
<dbReference type="PANTHER" id="PTHR12110:SF21">
    <property type="entry name" value="XYLOSE ISOMERASE-LIKE TIM BARREL DOMAIN-CONTAINING PROTEIN"/>
    <property type="match status" value="1"/>
</dbReference>
<dbReference type="STRING" id="1505907.TEU_11175"/>
<proteinExistence type="predicted"/>
<dbReference type="Gene3D" id="3.20.20.150">
    <property type="entry name" value="Divalent-metal-dependent TIM barrel enzymes"/>
    <property type="match status" value="1"/>
</dbReference>
<dbReference type="SUPFAM" id="SSF51658">
    <property type="entry name" value="Xylose isomerase-like"/>
    <property type="match status" value="1"/>
</dbReference>
<organism evidence="2 3">
    <name type="scientific">Thermococcus eurythermalis</name>
    <dbReference type="NCBI Taxonomy" id="1505907"/>
    <lineage>
        <taxon>Archaea</taxon>
        <taxon>Methanobacteriati</taxon>
        <taxon>Methanobacteriota</taxon>
        <taxon>Thermococci</taxon>
        <taxon>Thermococcales</taxon>
        <taxon>Thermococcaceae</taxon>
        <taxon>Thermococcus</taxon>
    </lineage>
</organism>
<dbReference type="GeneID" id="25153990"/>
<dbReference type="RefSeq" id="WP_050003803.1">
    <property type="nucleotide sequence ID" value="NZ_CP008887.1"/>
</dbReference>
<dbReference type="Proteomes" id="UP000029980">
    <property type="component" value="Chromosome"/>
</dbReference>
<name>A0A097QWK5_9EURY</name>
<dbReference type="InterPro" id="IPR036237">
    <property type="entry name" value="Xyl_isomerase-like_sf"/>
</dbReference>
<feature type="domain" description="Xylose isomerase-like TIM barrel" evidence="1">
    <location>
        <begin position="23"/>
        <end position="253"/>
    </location>
</feature>
<accession>A0A097QWK5</accession>
<dbReference type="HOGENOM" id="CLU_050006_7_2_2"/>
<dbReference type="PANTHER" id="PTHR12110">
    <property type="entry name" value="HYDROXYPYRUVATE ISOMERASE"/>
    <property type="match status" value="1"/>
</dbReference>
<keyword evidence="2" id="KW-0413">Isomerase</keyword>